<sequence length="122" mass="13063">MITLTFLAALNLSALHSALAQSTDNNTIARNPLFGGALIGGTVLTIDALKHKHHKHHHQDQPPMIPLAPGAVIFRHQINLPSGTVLRQIGEGHFDHQGYLSIIRTSGSELQTDTGGRVACPP</sequence>
<feature type="signal peptide" evidence="1">
    <location>
        <begin position="1"/>
        <end position="20"/>
    </location>
</feature>
<keyword evidence="1" id="KW-0732">Signal</keyword>
<evidence type="ECO:0000313" key="3">
    <source>
        <dbReference type="Proteomes" id="UP001184614"/>
    </source>
</evidence>
<comment type="caution">
    <text evidence="2">The sequence shown here is derived from an EMBL/GenBank/DDBJ whole genome shotgun (WGS) entry which is preliminary data.</text>
</comment>
<protein>
    <submittedName>
        <fullName evidence="2">Uncharacterized protein</fullName>
    </submittedName>
</protein>
<organism evidence="2 3">
    <name type="scientific">Brucella pseudogrignonensis</name>
    <dbReference type="NCBI Taxonomy" id="419475"/>
    <lineage>
        <taxon>Bacteria</taxon>
        <taxon>Pseudomonadati</taxon>
        <taxon>Pseudomonadota</taxon>
        <taxon>Alphaproteobacteria</taxon>
        <taxon>Hyphomicrobiales</taxon>
        <taxon>Brucellaceae</taxon>
        <taxon>Brucella/Ochrobactrum group</taxon>
        <taxon>Brucella</taxon>
    </lineage>
</organism>
<dbReference type="RefSeq" id="WP_310014273.1">
    <property type="nucleotide sequence ID" value="NZ_JAVDQT010000005.1"/>
</dbReference>
<gene>
    <name evidence="2" type="ORF">J2782_003198</name>
</gene>
<proteinExistence type="predicted"/>
<accession>A0ABU1MC88</accession>
<dbReference type="EMBL" id="JAVDQT010000005">
    <property type="protein sequence ID" value="MDR6433452.1"/>
    <property type="molecule type" value="Genomic_DNA"/>
</dbReference>
<evidence type="ECO:0000256" key="1">
    <source>
        <dbReference type="SAM" id="SignalP"/>
    </source>
</evidence>
<feature type="chain" id="PRO_5046314349" evidence="1">
    <location>
        <begin position="21"/>
        <end position="122"/>
    </location>
</feature>
<reference evidence="2 3" key="1">
    <citation type="submission" date="2023-07" db="EMBL/GenBank/DDBJ databases">
        <title>Sorghum-associated microbial communities from plants grown in Nebraska, USA.</title>
        <authorList>
            <person name="Schachtman D."/>
        </authorList>
    </citation>
    <scope>NUCLEOTIDE SEQUENCE [LARGE SCALE GENOMIC DNA]</scope>
    <source>
        <strain evidence="2 3">DS1730</strain>
    </source>
</reference>
<evidence type="ECO:0000313" key="2">
    <source>
        <dbReference type="EMBL" id="MDR6433452.1"/>
    </source>
</evidence>
<dbReference type="Proteomes" id="UP001184614">
    <property type="component" value="Unassembled WGS sequence"/>
</dbReference>
<name>A0ABU1MC88_9HYPH</name>
<keyword evidence="3" id="KW-1185">Reference proteome</keyword>